<evidence type="ECO:0000256" key="2">
    <source>
        <dbReference type="ARBA" id="ARBA00022692"/>
    </source>
</evidence>
<dbReference type="RefSeq" id="WP_354493123.1">
    <property type="nucleotide sequence ID" value="NZ_JBEPMC010000008.1"/>
</dbReference>
<evidence type="ECO:0000313" key="6">
    <source>
        <dbReference type="EMBL" id="MET3581473.1"/>
    </source>
</evidence>
<comment type="subcellular location">
    <subcellularLocation>
        <location evidence="1">Membrane</location>
    </subcellularLocation>
</comment>
<keyword evidence="7" id="KW-1185">Reference proteome</keyword>
<dbReference type="SUPFAM" id="SSF161084">
    <property type="entry name" value="MAPEG domain-like"/>
    <property type="match status" value="1"/>
</dbReference>
<proteinExistence type="predicted"/>
<sequence length="128" mass="13458">MTFHITALYASLVALGVFALANIVSAKRGRAGISILHGDKLDLALAIRRHGNLVENAPLMLILMGLCEANGLAPVWLHAMGIMFLAARVAHAVGLSVDNPKAPLRLAGGIGTQLAMLGAVAYLLWLQL</sequence>
<evidence type="ECO:0000256" key="5">
    <source>
        <dbReference type="SAM" id="Phobius"/>
    </source>
</evidence>
<reference evidence="6 7" key="1">
    <citation type="submission" date="2024-06" db="EMBL/GenBank/DDBJ databases">
        <title>Genomic Encyclopedia of Type Strains, Phase IV (KMG-IV): sequencing the most valuable type-strain genomes for metagenomic binning, comparative biology and taxonomic classification.</title>
        <authorList>
            <person name="Goeker M."/>
        </authorList>
    </citation>
    <scope>NUCLEOTIDE SEQUENCE [LARGE SCALE GENOMIC DNA]</scope>
    <source>
        <strain evidence="6 7">DSM 100022</strain>
    </source>
</reference>
<evidence type="ECO:0000313" key="7">
    <source>
        <dbReference type="Proteomes" id="UP001549204"/>
    </source>
</evidence>
<keyword evidence="3 5" id="KW-1133">Transmembrane helix</keyword>
<feature type="transmembrane region" description="Helical" evidence="5">
    <location>
        <begin position="106"/>
        <end position="126"/>
    </location>
</feature>
<dbReference type="EMBL" id="JBEPMC010000008">
    <property type="protein sequence ID" value="MET3581473.1"/>
    <property type="molecule type" value="Genomic_DNA"/>
</dbReference>
<evidence type="ECO:0000256" key="1">
    <source>
        <dbReference type="ARBA" id="ARBA00004370"/>
    </source>
</evidence>
<evidence type="ECO:0000256" key="3">
    <source>
        <dbReference type="ARBA" id="ARBA00022989"/>
    </source>
</evidence>
<feature type="transmembrane region" description="Helical" evidence="5">
    <location>
        <begin position="6"/>
        <end position="24"/>
    </location>
</feature>
<keyword evidence="4 5" id="KW-0472">Membrane</keyword>
<dbReference type="Proteomes" id="UP001549204">
    <property type="component" value="Unassembled WGS sequence"/>
</dbReference>
<dbReference type="InterPro" id="IPR001129">
    <property type="entry name" value="Membr-assoc_MAPEG"/>
</dbReference>
<dbReference type="Pfam" id="PF01124">
    <property type="entry name" value="MAPEG"/>
    <property type="match status" value="1"/>
</dbReference>
<dbReference type="PANTHER" id="PTHR35814:SF1">
    <property type="entry name" value="GLUTATHIONE S-TRANSFERASE-RELATED"/>
    <property type="match status" value="1"/>
</dbReference>
<name>A0ABV2GT56_9HYPH</name>
<protein>
    <submittedName>
        <fullName evidence="6">Membrane protein YecN with MAPEG domain</fullName>
    </submittedName>
</protein>
<keyword evidence="2 5" id="KW-0812">Transmembrane</keyword>
<feature type="transmembrane region" description="Helical" evidence="5">
    <location>
        <begin position="59"/>
        <end position="86"/>
    </location>
</feature>
<dbReference type="InterPro" id="IPR023352">
    <property type="entry name" value="MAPEG-like_dom_sf"/>
</dbReference>
<evidence type="ECO:0000256" key="4">
    <source>
        <dbReference type="ARBA" id="ARBA00023136"/>
    </source>
</evidence>
<comment type="caution">
    <text evidence="6">The sequence shown here is derived from an EMBL/GenBank/DDBJ whole genome shotgun (WGS) entry which is preliminary data.</text>
</comment>
<gene>
    <name evidence="6" type="ORF">ABID19_004524</name>
</gene>
<dbReference type="Gene3D" id="1.20.120.550">
    <property type="entry name" value="Membrane associated eicosanoid/glutathione metabolism-like domain"/>
    <property type="match status" value="1"/>
</dbReference>
<organism evidence="6 7">
    <name type="scientific">Mesorhizobium robiniae</name>
    <dbReference type="NCBI Taxonomy" id="559315"/>
    <lineage>
        <taxon>Bacteria</taxon>
        <taxon>Pseudomonadati</taxon>
        <taxon>Pseudomonadota</taxon>
        <taxon>Alphaproteobacteria</taxon>
        <taxon>Hyphomicrobiales</taxon>
        <taxon>Phyllobacteriaceae</taxon>
        <taxon>Mesorhizobium</taxon>
    </lineage>
</organism>
<accession>A0ABV2GT56</accession>
<dbReference type="PANTHER" id="PTHR35814">
    <property type="match status" value="1"/>
</dbReference>